<evidence type="ECO:0000256" key="1">
    <source>
        <dbReference type="SAM" id="Phobius"/>
    </source>
</evidence>
<evidence type="ECO:0000313" key="3">
    <source>
        <dbReference type="Proteomes" id="UP000297638"/>
    </source>
</evidence>
<dbReference type="Proteomes" id="UP000297638">
    <property type="component" value="Unassembled WGS sequence"/>
</dbReference>
<keyword evidence="1" id="KW-0472">Membrane</keyword>
<keyword evidence="1" id="KW-0812">Transmembrane</keyword>
<proteinExistence type="predicted"/>
<organism evidence="2 3">
    <name type="scientific">Glutamicibacter arilaitensis</name>
    <dbReference type="NCBI Taxonomy" id="256701"/>
    <lineage>
        <taxon>Bacteria</taxon>
        <taxon>Bacillati</taxon>
        <taxon>Actinomycetota</taxon>
        <taxon>Actinomycetes</taxon>
        <taxon>Micrococcales</taxon>
        <taxon>Micrococcaceae</taxon>
        <taxon>Glutamicibacter</taxon>
    </lineage>
</organism>
<comment type="caution">
    <text evidence="2">The sequence shown here is derived from an EMBL/GenBank/DDBJ whole genome shotgun (WGS) entry which is preliminary data.</text>
</comment>
<dbReference type="AlphaFoldDB" id="A0A4Y8TRW2"/>
<sequence>MLKNVVFNHCTQLKARSLSIATDAPKGTTTRKLVMQVIMITAVVIMLGLAPLPRLLLQVMKSMNINDRAAMKGFDFAGTIKMPRFQHCKTDVCKFLYGNEGPTKMWPYNFVAHLESYAVNSVTLNIEEQTEPRAQ</sequence>
<evidence type="ECO:0000313" key="2">
    <source>
        <dbReference type="EMBL" id="TFH54607.1"/>
    </source>
</evidence>
<keyword evidence="1" id="KW-1133">Transmembrane helix</keyword>
<dbReference type="RefSeq" id="WP_134781210.1">
    <property type="nucleotide sequence ID" value="NZ_SPDS01000003.1"/>
</dbReference>
<protein>
    <submittedName>
        <fullName evidence="2">Uncharacterized protein</fullName>
    </submittedName>
</protein>
<gene>
    <name evidence="2" type="ORF">EXY26_16310</name>
</gene>
<accession>A0A4Y8TRW2</accession>
<feature type="transmembrane region" description="Helical" evidence="1">
    <location>
        <begin position="33"/>
        <end position="52"/>
    </location>
</feature>
<name>A0A4Y8TRW2_9MICC</name>
<dbReference type="EMBL" id="SPDS01000003">
    <property type="protein sequence ID" value="TFH54607.1"/>
    <property type="molecule type" value="Genomic_DNA"/>
</dbReference>
<reference evidence="2 3" key="1">
    <citation type="submission" date="2019-03" db="EMBL/GenBank/DDBJ databases">
        <title>Glutamicibacter sp. LJH19 genome.</title>
        <authorList>
            <person name="Sinai Borker S."/>
            <person name="Kumar R."/>
        </authorList>
    </citation>
    <scope>NUCLEOTIDE SEQUENCE [LARGE SCALE GENOMIC DNA]</scope>
    <source>
        <strain evidence="2 3">LJH19</strain>
    </source>
</reference>